<evidence type="ECO:0000313" key="4">
    <source>
        <dbReference type="WBParaSite" id="NBR_0002060001-mRNA-1"/>
    </source>
</evidence>
<evidence type="ECO:0000313" key="3">
    <source>
        <dbReference type="Proteomes" id="UP000271162"/>
    </source>
</evidence>
<keyword evidence="1" id="KW-0812">Transmembrane</keyword>
<feature type="transmembrane region" description="Helical" evidence="1">
    <location>
        <begin position="46"/>
        <end position="69"/>
    </location>
</feature>
<keyword evidence="1" id="KW-1133">Transmembrane helix</keyword>
<keyword evidence="1" id="KW-0472">Membrane</keyword>
<gene>
    <name evidence="2" type="ORF">NBR_LOCUS20601</name>
</gene>
<dbReference type="Proteomes" id="UP000271162">
    <property type="component" value="Unassembled WGS sequence"/>
</dbReference>
<accession>A0A0N4YTM8</accession>
<protein>
    <submittedName>
        <fullName evidence="4">Proton-dependent oligopeptide transporter family</fullName>
    </submittedName>
</protein>
<evidence type="ECO:0000256" key="1">
    <source>
        <dbReference type="SAM" id="Phobius"/>
    </source>
</evidence>
<proteinExistence type="predicted"/>
<dbReference type="EMBL" id="UYSL01025315">
    <property type="protein sequence ID" value="VDL84338.1"/>
    <property type="molecule type" value="Genomic_DNA"/>
</dbReference>
<name>A0A0N4YTM8_NIPBR</name>
<reference evidence="4" key="1">
    <citation type="submission" date="2017-02" db="UniProtKB">
        <authorList>
            <consortium name="WormBaseParasite"/>
        </authorList>
    </citation>
    <scope>IDENTIFICATION</scope>
</reference>
<reference evidence="2 3" key="2">
    <citation type="submission" date="2018-11" db="EMBL/GenBank/DDBJ databases">
        <authorList>
            <consortium name="Pathogen Informatics"/>
        </authorList>
    </citation>
    <scope>NUCLEOTIDE SEQUENCE [LARGE SCALE GENOMIC DNA]</scope>
</reference>
<evidence type="ECO:0000313" key="2">
    <source>
        <dbReference type="EMBL" id="VDL84338.1"/>
    </source>
</evidence>
<dbReference type="WBParaSite" id="NBR_0002060001-mRNA-1">
    <property type="protein sequence ID" value="NBR_0002060001-mRNA-1"/>
    <property type="gene ID" value="NBR_0002060001"/>
</dbReference>
<keyword evidence="3" id="KW-1185">Reference proteome</keyword>
<dbReference type="AlphaFoldDB" id="A0A0N4YTM8"/>
<sequence length="79" mass="8733">MSKPVITDGLIYEVMWIYRAVFSYAALGNSLIAIVSGVLAQKAADYLCGLWAFGYLCALNIFPLTFAFYDSKILNDVIV</sequence>
<organism evidence="4">
    <name type="scientific">Nippostrongylus brasiliensis</name>
    <name type="common">Rat hookworm</name>
    <dbReference type="NCBI Taxonomy" id="27835"/>
    <lineage>
        <taxon>Eukaryota</taxon>
        <taxon>Metazoa</taxon>
        <taxon>Ecdysozoa</taxon>
        <taxon>Nematoda</taxon>
        <taxon>Chromadorea</taxon>
        <taxon>Rhabditida</taxon>
        <taxon>Rhabditina</taxon>
        <taxon>Rhabditomorpha</taxon>
        <taxon>Strongyloidea</taxon>
        <taxon>Heligmosomidae</taxon>
        <taxon>Nippostrongylus</taxon>
    </lineage>
</organism>
<feature type="transmembrane region" description="Helical" evidence="1">
    <location>
        <begin position="16"/>
        <end position="39"/>
    </location>
</feature>